<feature type="region of interest" description="Disordered" evidence="1">
    <location>
        <begin position="1"/>
        <end position="41"/>
    </location>
</feature>
<keyword evidence="4" id="KW-1185">Reference proteome</keyword>
<dbReference type="Pfam" id="PF04720">
    <property type="entry name" value="PDDEXK_6"/>
    <property type="match status" value="1"/>
</dbReference>
<organism evidence="2">
    <name type="scientific">Physcomitrium patens</name>
    <name type="common">Spreading-leaved earth moss</name>
    <name type="synonym">Physcomitrella patens</name>
    <dbReference type="NCBI Taxonomy" id="3218"/>
    <lineage>
        <taxon>Eukaryota</taxon>
        <taxon>Viridiplantae</taxon>
        <taxon>Streptophyta</taxon>
        <taxon>Embryophyta</taxon>
        <taxon>Bryophyta</taxon>
        <taxon>Bryophytina</taxon>
        <taxon>Bryopsida</taxon>
        <taxon>Funariidae</taxon>
        <taxon>Funariales</taxon>
        <taxon>Funariaceae</taxon>
        <taxon>Physcomitrium</taxon>
    </lineage>
</organism>
<gene>
    <name evidence="3" type="primary">LOC112286248</name>
    <name evidence="2" type="ORF">PHYPA_012368</name>
</gene>
<evidence type="ECO:0000313" key="3">
    <source>
        <dbReference type="EnsemblPlants" id="PAC:32912892.CDS.1"/>
    </source>
</evidence>
<dbReference type="PaxDb" id="3218-PP1S220_112V6.1"/>
<dbReference type="GeneID" id="112286248"/>
<dbReference type="EMBL" id="ABEU02000009">
    <property type="protein sequence ID" value="PNR47895.1"/>
    <property type="molecule type" value="Genomic_DNA"/>
</dbReference>
<reference evidence="3" key="3">
    <citation type="submission" date="2020-12" db="UniProtKB">
        <authorList>
            <consortium name="EnsemblPlants"/>
        </authorList>
    </citation>
    <scope>IDENTIFICATION</scope>
</reference>
<evidence type="ECO:0000256" key="1">
    <source>
        <dbReference type="SAM" id="MobiDB-lite"/>
    </source>
</evidence>
<proteinExistence type="predicted"/>
<accession>A0A2K1K290</accession>
<name>A0A2K1K290_PHYPA</name>
<evidence type="ECO:0008006" key="5">
    <source>
        <dbReference type="Google" id="ProtNLM"/>
    </source>
</evidence>
<dbReference type="Gramene" id="Pp3c9_6250V3.2">
    <property type="protein sequence ID" value="PAC:32912893.CDS.1"/>
    <property type="gene ID" value="Pp3c9_6250"/>
</dbReference>
<dbReference type="NCBIfam" id="TIGR01615">
    <property type="entry name" value="A_thal_3542"/>
    <property type="match status" value="1"/>
</dbReference>
<sequence>MMPGLMSLRPVVTAAKTSRRTSRLSEKIAEETERAAPSATKLKASKVHPINTRAFQPAAMISPQLFRAKQVTDPWPENVTARLVGSDKDVEKVNYSSSGSEHGPSSNCLAAMVHEFMEEEERGKCGRARCNCESGTCDGDAQACLEAEDAKSSLGGDLSEVLQGLAPCVTEQETSLLVEVIKAIDAITEENSTEGKDEKKECASIVCRRRAVMKYLRGRGYNAALCKSRWDHSGSFPGGDYEYIDAVFASLDGSQARLIVDIDFQGQFEIARPTAQYKLVYQALPPVYVGTTDRLSQIINVMSEAVKRSLKKKGMFLPPWRKPEYVKAKWFSSYKRTTNEASQRKLQRDSASSGVVPNISLVAVRSIDWDKKFTSEMEREFANAGSRLMMKEAKNGVELQKAAKQAVDRVEAELEGVVRGVDRFKYLSTDVKTDVPREIREIDNTDWQLPELLPRPSRGRGASTGLTLVLREAGLIGNNRISDLGGAKNFDLPVAAM</sequence>
<dbReference type="OrthoDB" id="548115at2759"/>
<feature type="compositionally biased region" description="Basic and acidic residues" evidence="1">
    <location>
        <begin position="23"/>
        <end position="34"/>
    </location>
</feature>
<dbReference type="OMA" id="MVHEFME"/>
<protein>
    <recommendedName>
        <fullName evidence="5">DUF506 family protein</fullName>
    </recommendedName>
</protein>
<dbReference type="AlphaFoldDB" id="A0A2K1K290"/>
<reference evidence="2 4" key="2">
    <citation type="journal article" date="2018" name="Plant J.">
        <title>The Physcomitrella patens chromosome-scale assembly reveals moss genome structure and evolution.</title>
        <authorList>
            <person name="Lang D."/>
            <person name="Ullrich K.K."/>
            <person name="Murat F."/>
            <person name="Fuchs J."/>
            <person name="Jenkins J."/>
            <person name="Haas F.B."/>
            <person name="Piednoel M."/>
            <person name="Gundlach H."/>
            <person name="Van Bel M."/>
            <person name="Meyberg R."/>
            <person name="Vives C."/>
            <person name="Morata J."/>
            <person name="Symeonidi A."/>
            <person name="Hiss M."/>
            <person name="Muchero W."/>
            <person name="Kamisugi Y."/>
            <person name="Saleh O."/>
            <person name="Blanc G."/>
            <person name="Decker E.L."/>
            <person name="van Gessel N."/>
            <person name="Grimwood J."/>
            <person name="Hayes R.D."/>
            <person name="Graham S.W."/>
            <person name="Gunter L.E."/>
            <person name="McDaniel S.F."/>
            <person name="Hoernstein S.N.W."/>
            <person name="Larsson A."/>
            <person name="Li F.W."/>
            <person name="Perroud P.F."/>
            <person name="Phillips J."/>
            <person name="Ranjan P."/>
            <person name="Rokshar D.S."/>
            <person name="Rothfels C.J."/>
            <person name="Schneider L."/>
            <person name="Shu S."/>
            <person name="Stevenson D.W."/>
            <person name="Thummler F."/>
            <person name="Tillich M."/>
            <person name="Villarreal Aguilar J.C."/>
            <person name="Widiez T."/>
            <person name="Wong G.K."/>
            <person name="Wymore A."/>
            <person name="Zhang Y."/>
            <person name="Zimmer A.D."/>
            <person name="Quatrano R.S."/>
            <person name="Mayer K.F.X."/>
            <person name="Goodstein D."/>
            <person name="Casacuberta J.M."/>
            <person name="Vandepoele K."/>
            <person name="Reski R."/>
            <person name="Cuming A.C."/>
            <person name="Tuskan G.A."/>
            <person name="Maumus F."/>
            <person name="Salse J."/>
            <person name="Schmutz J."/>
            <person name="Rensing S.A."/>
        </authorList>
    </citation>
    <scope>NUCLEOTIDE SEQUENCE [LARGE SCALE GENOMIC DNA]</scope>
    <source>
        <strain evidence="3 4">cv. Gransden 2004</strain>
    </source>
</reference>
<dbReference type="PANTHER" id="PTHR31579">
    <property type="entry name" value="OS03G0796600 PROTEIN"/>
    <property type="match status" value="1"/>
</dbReference>
<dbReference type="RefSeq" id="XP_024383733.1">
    <property type="nucleotide sequence ID" value="XM_024527965.2"/>
</dbReference>
<evidence type="ECO:0000313" key="2">
    <source>
        <dbReference type="EMBL" id="PNR47895.1"/>
    </source>
</evidence>
<dbReference type="PANTHER" id="PTHR31579:SF1">
    <property type="entry name" value="OS03G0796600 PROTEIN"/>
    <property type="match status" value="1"/>
</dbReference>
<dbReference type="Gramene" id="Pp3c9_6250V3.1">
    <property type="protein sequence ID" value="PAC:32912892.CDS.1"/>
    <property type="gene ID" value="Pp3c9_6250"/>
</dbReference>
<dbReference type="EnsemblPlants" id="Pp3c9_6250V3.2">
    <property type="protein sequence ID" value="PAC:32912893.CDS.1"/>
    <property type="gene ID" value="Pp3c9_6250"/>
</dbReference>
<dbReference type="InterPro" id="IPR006502">
    <property type="entry name" value="PDDEXK-like"/>
</dbReference>
<reference evidence="2 4" key="1">
    <citation type="journal article" date="2008" name="Science">
        <title>The Physcomitrella genome reveals evolutionary insights into the conquest of land by plants.</title>
        <authorList>
            <person name="Rensing S."/>
            <person name="Lang D."/>
            <person name="Zimmer A."/>
            <person name="Terry A."/>
            <person name="Salamov A."/>
            <person name="Shapiro H."/>
            <person name="Nishiyama T."/>
            <person name="Perroud P.-F."/>
            <person name="Lindquist E."/>
            <person name="Kamisugi Y."/>
            <person name="Tanahashi T."/>
            <person name="Sakakibara K."/>
            <person name="Fujita T."/>
            <person name="Oishi K."/>
            <person name="Shin-I T."/>
            <person name="Kuroki Y."/>
            <person name="Toyoda A."/>
            <person name="Suzuki Y."/>
            <person name="Hashimoto A."/>
            <person name="Yamaguchi K."/>
            <person name="Sugano A."/>
            <person name="Kohara Y."/>
            <person name="Fujiyama A."/>
            <person name="Anterola A."/>
            <person name="Aoki S."/>
            <person name="Ashton N."/>
            <person name="Barbazuk W.B."/>
            <person name="Barker E."/>
            <person name="Bennetzen J."/>
            <person name="Bezanilla M."/>
            <person name="Blankenship R."/>
            <person name="Cho S.H."/>
            <person name="Dutcher S."/>
            <person name="Estelle M."/>
            <person name="Fawcett J.A."/>
            <person name="Gundlach H."/>
            <person name="Hanada K."/>
            <person name="Heyl A."/>
            <person name="Hicks K.A."/>
            <person name="Hugh J."/>
            <person name="Lohr M."/>
            <person name="Mayer K."/>
            <person name="Melkozernov A."/>
            <person name="Murata T."/>
            <person name="Nelson D."/>
            <person name="Pils B."/>
            <person name="Prigge M."/>
            <person name="Reiss B."/>
            <person name="Renner T."/>
            <person name="Rombauts S."/>
            <person name="Rushton P."/>
            <person name="Sanderfoot A."/>
            <person name="Schween G."/>
            <person name="Shiu S.-H."/>
            <person name="Stueber K."/>
            <person name="Theodoulou F.L."/>
            <person name="Tu H."/>
            <person name="Van de Peer Y."/>
            <person name="Verrier P.J."/>
            <person name="Waters E."/>
            <person name="Wood A."/>
            <person name="Yang L."/>
            <person name="Cove D."/>
            <person name="Cuming A."/>
            <person name="Hasebe M."/>
            <person name="Lucas S."/>
            <person name="Mishler D.B."/>
            <person name="Reski R."/>
            <person name="Grigoriev I."/>
            <person name="Quatrano R.S."/>
            <person name="Boore J.L."/>
        </authorList>
    </citation>
    <scope>NUCLEOTIDE SEQUENCE [LARGE SCALE GENOMIC DNA]</scope>
    <source>
        <strain evidence="3 4">cv. Gransden 2004</strain>
    </source>
</reference>
<evidence type="ECO:0000313" key="4">
    <source>
        <dbReference type="Proteomes" id="UP000006727"/>
    </source>
</evidence>
<dbReference type="Proteomes" id="UP000006727">
    <property type="component" value="Chromosome 9"/>
</dbReference>
<dbReference type="EnsemblPlants" id="Pp3c9_6250V3.1">
    <property type="protein sequence ID" value="PAC:32912892.CDS.1"/>
    <property type="gene ID" value="Pp3c9_6250"/>
</dbReference>